<dbReference type="Proteomes" id="UP001056778">
    <property type="component" value="Chromosome 5"/>
</dbReference>
<sequence>MALVIKELLNFHDYALDHWKDPRVDDWLFMSNVWNVVAILAIYLYLIFNLGPKLMENRKPFDLKWILIMYNSFQVLFCCVVLVVASIYIIPYHNFVCAPVDDRSFRGLVAAHLAWWYFFSKIIDLLDTNVRLHWAYYLLKVLDLMDTFLIKMSFLIAVHEAPLDLLPIQGSRFCGYCKYRIISLITKLKSVHLQIFFILRKKNNHVTFLHVYHHSVMYVIAWAVGKFIPGTT</sequence>
<reference evidence="1" key="1">
    <citation type="submission" date="2022-04" db="EMBL/GenBank/DDBJ databases">
        <title>Chromosome-scale genome assembly of Holotrichia oblita Faldermann.</title>
        <authorList>
            <person name="Rongchong L."/>
        </authorList>
    </citation>
    <scope>NUCLEOTIDE SEQUENCE</scope>
    <source>
        <strain evidence="1">81SQS9</strain>
    </source>
</reference>
<evidence type="ECO:0000313" key="2">
    <source>
        <dbReference type="Proteomes" id="UP001056778"/>
    </source>
</evidence>
<name>A0ACB9T1C8_HOLOL</name>
<proteinExistence type="predicted"/>
<keyword evidence="2" id="KW-1185">Reference proteome</keyword>
<gene>
    <name evidence="1" type="ORF">MML48_5g00015439</name>
</gene>
<dbReference type="EMBL" id="CM043019">
    <property type="protein sequence ID" value="KAI4460635.1"/>
    <property type="molecule type" value="Genomic_DNA"/>
</dbReference>
<evidence type="ECO:0000313" key="1">
    <source>
        <dbReference type="EMBL" id="KAI4460635.1"/>
    </source>
</evidence>
<organism evidence="1 2">
    <name type="scientific">Holotrichia oblita</name>
    <name type="common">Chafer beetle</name>
    <dbReference type="NCBI Taxonomy" id="644536"/>
    <lineage>
        <taxon>Eukaryota</taxon>
        <taxon>Metazoa</taxon>
        <taxon>Ecdysozoa</taxon>
        <taxon>Arthropoda</taxon>
        <taxon>Hexapoda</taxon>
        <taxon>Insecta</taxon>
        <taxon>Pterygota</taxon>
        <taxon>Neoptera</taxon>
        <taxon>Endopterygota</taxon>
        <taxon>Coleoptera</taxon>
        <taxon>Polyphaga</taxon>
        <taxon>Scarabaeiformia</taxon>
        <taxon>Scarabaeidae</taxon>
        <taxon>Melolonthinae</taxon>
        <taxon>Holotrichia</taxon>
    </lineage>
</organism>
<accession>A0ACB9T1C8</accession>
<keyword evidence="1" id="KW-0808">Transferase</keyword>
<comment type="caution">
    <text evidence="1">The sequence shown here is derived from an EMBL/GenBank/DDBJ whole genome shotgun (WGS) entry which is preliminary data.</text>
</comment>
<protein>
    <submittedName>
        <fullName evidence="1">Fatty acid acyl transferase-related</fullName>
    </submittedName>
</protein>